<comment type="subcellular location">
    <subcellularLocation>
        <location evidence="1">Membrane</location>
        <topology evidence="1">Multi-pass membrane protein</topology>
    </subcellularLocation>
</comment>
<reference evidence="5" key="1">
    <citation type="submission" date="2020-04" db="EMBL/GenBank/DDBJ databases">
        <authorList>
            <person name="Alioto T."/>
            <person name="Alioto T."/>
            <person name="Gomez Garrido J."/>
        </authorList>
    </citation>
    <scope>NUCLEOTIDE SEQUENCE</scope>
    <source>
        <strain evidence="5">A484AB</strain>
    </source>
</reference>
<evidence type="ECO:0000256" key="4">
    <source>
        <dbReference type="ARBA" id="ARBA00023136"/>
    </source>
</evidence>
<keyword evidence="2" id="KW-0812">Transmembrane</keyword>
<dbReference type="GO" id="GO:0016020">
    <property type="term" value="C:membrane"/>
    <property type="evidence" value="ECO:0007669"/>
    <property type="project" value="UniProtKB-SubCell"/>
</dbReference>
<dbReference type="InterPro" id="IPR049680">
    <property type="entry name" value="FLVCR1-2_SLC49-like"/>
</dbReference>
<evidence type="ECO:0000313" key="6">
    <source>
        <dbReference type="Proteomes" id="UP001152795"/>
    </source>
</evidence>
<dbReference type="AlphaFoldDB" id="A0A6S7GI11"/>
<dbReference type="PANTHER" id="PTHR10924:SF27">
    <property type="entry name" value="SOLUTE CARRIER FAMILY 49 MEMBER 4"/>
    <property type="match status" value="1"/>
</dbReference>
<evidence type="ECO:0000313" key="5">
    <source>
        <dbReference type="EMBL" id="CAB3989152.1"/>
    </source>
</evidence>
<gene>
    <name evidence="5" type="ORF">PACLA_8A032249</name>
</gene>
<dbReference type="Gene3D" id="2.60.120.200">
    <property type="match status" value="1"/>
</dbReference>
<keyword evidence="4" id="KW-0472">Membrane</keyword>
<sequence length="859" mass="95541">MNKNFADTEHGDFPMVFSDDEEAVPMEEAREQDFLQVPSSETPMNVELNEDPWTPMTAKRRHSDAGSSLAAISNGHVDYIPNGDIPNGEILNGNASFHEKEKIDIAYETNEGNFRPYKRRFYILLVFSLSAFGQYCAWNAFGPISGTVKAVFGWGNAEIALLASLDPITYLFTMIFFSWMMDVKGLRVSLVLSVFLMFVGTGLRCVTSDHDVALWTMTAGQFLNGLAGPVTQAAPPLLSSAWFPRSERTTATAVASLCGSLGVALSFVIGPNMVGGIDLDSFPTQSEFSQLTSNYSFLSQNLYLNKTIPLSETLYKDANHYWSMDDISKPSTPTFSDKLYYIQDAKSDLRGILHRTTHISGQIDKALELSGNGFIDLGNFINTCLGKPSVCDNGMTVSFWLKYKLLDRRQYFLGTSGSDIRQPGFVIYQDMYINGSNYIAVSVRTGEAAWTTHVTVPWDTWTHVLFSWSPRDGLTVHTNGTVASRSKEFSPTGSIQNSHTSFTLGRANNEPILSRATYDELAVWYLVLTDKEAMAIYARTSGIDFEALDAKTIQAKEDLLQEREDEIMRLLYIEFGVIAVLFVCTVLYFPDKPPTPPSLSSASEREDFSEGFKQLLRHKQFWTLTMIYGITTGIYSGWGALLALNLEGFNIGQNQAGWIGFYATIAGIGAGVLLARFSDFFGGRIKRLLLFLFFCSSISFLWFSLLCLRIIPFSEASLYPSSIIGGFSISGTIPLFYELTVECTYPISEGVTTGILTLINNFWTVLFLLVVMIPGIGTVWMNWALFASCAGCIPILVMFKERYGRLVVDQGIEVKVTNASDGELQDDKFKTRSIFSSTLSMAGVDQFMDRLHKSKESKL</sequence>
<keyword evidence="6" id="KW-1185">Reference proteome</keyword>
<dbReference type="Proteomes" id="UP001152795">
    <property type="component" value="Unassembled WGS sequence"/>
</dbReference>
<keyword evidence="3" id="KW-1133">Transmembrane helix</keyword>
<dbReference type="SUPFAM" id="SSF103473">
    <property type="entry name" value="MFS general substrate transporter"/>
    <property type="match status" value="2"/>
</dbReference>
<dbReference type="Pfam" id="PF13385">
    <property type="entry name" value="Laminin_G_3"/>
    <property type="match status" value="1"/>
</dbReference>
<evidence type="ECO:0000256" key="3">
    <source>
        <dbReference type="ARBA" id="ARBA00022989"/>
    </source>
</evidence>
<name>A0A6S7GI11_PARCT</name>
<dbReference type="EMBL" id="CACRXK020001436">
    <property type="protein sequence ID" value="CAB3989152.1"/>
    <property type="molecule type" value="Genomic_DNA"/>
</dbReference>
<dbReference type="InterPro" id="IPR011701">
    <property type="entry name" value="MFS"/>
</dbReference>
<accession>A0A6S7GI11</accession>
<evidence type="ECO:0000256" key="1">
    <source>
        <dbReference type="ARBA" id="ARBA00004141"/>
    </source>
</evidence>
<dbReference type="Gene3D" id="1.20.1250.20">
    <property type="entry name" value="MFS general substrate transporter like domains"/>
    <property type="match status" value="2"/>
</dbReference>
<organism evidence="5 6">
    <name type="scientific">Paramuricea clavata</name>
    <name type="common">Red gorgonian</name>
    <name type="synonym">Violescent sea-whip</name>
    <dbReference type="NCBI Taxonomy" id="317549"/>
    <lineage>
        <taxon>Eukaryota</taxon>
        <taxon>Metazoa</taxon>
        <taxon>Cnidaria</taxon>
        <taxon>Anthozoa</taxon>
        <taxon>Octocorallia</taxon>
        <taxon>Malacalcyonacea</taxon>
        <taxon>Plexauridae</taxon>
        <taxon>Paramuricea</taxon>
    </lineage>
</organism>
<dbReference type="InterPro" id="IPR013320">
    <property type="entry name" value="ConA-like_dom_sf"/>
</dbReference>
<dbReference type="Pfam" id="PF07690">
    <property type="entry name" value="MFS_1"/>
    <property type="match status" value="2"/>
</dbReference>
<proteinExistence type="predicted"/>
<comment type="caution">
    <text evidence="5">The sequence shown here is derived from an EMBL/GenBank/DDBJ whole genome shotgun (WGS) entry which is preliminary data.</text>
</comment>
<protein>
    <submittedName>
        <fullName evidence="5">Disrupted in renal carcinoma 2-like</fullName>
    </submittedName>
</protein>
<dbReference type="InterPro" id="IPR036259">
    <property type="entry name" value="MFS_trans_sf"/>
</dbReference>
<dbReference type="SUPFAM" id="SSF49899">
    <property type="entry name" value="Concanavalin A-like lectins/glucanases"/>
    <property type="match status" value="1"/>
</dbReference>
<dbReference type="OrthoDB" id="422206at2759"/>
<evidence type="ECO:0000256" key="2">
    <source>
        <dbReference type="ARBA" id="ARBA00022692"/>
    </source>
</evidence>
<dbReference type="PANTHER" id="PTHR10924">
    <property type="entry name" value="MAJOR FACILITATOR SUPERFAMILY PROTEIN-RELATED"/>
    <property type="match status" value="1"/>
</dbReference>
<dbReference type="GO" id="GO:0022857">
    <property type="term" value="F:transmembrane transporter activity"/>
    <property type="evidence" value="ECO:0007669"/>
    <property type="project" value="InterPro"/>
</dbReference>